<dbReference type="PANTHER" id="PTHR43731:SF14">
    <property type="entry name" value="PRESENILIN-ASSOCIATED RHOMBOID-LIKE PROTEIN, MITOCHONDRIAL"/>
    <property type="match status" value="1"/>
</dbReference>
<feature type="transmembrane region" description="Helical" evidence="7">
    <location>
        <begin position="65"/>
        <end position="84"/>
    </location>
</feature>
<dbReference type="PROSITE" id="PS00099">
    <property type="entry name" value="THIOLASE_3"/>
    <property type="match status" value="1"/>
</dbReference>
<dbReference type="InterPro" id="IPR050925">
    <property type="entry name" value="Rhomboid_protease_S54"/>
</dbReference>
<evidence type="ECO:0000256" key="4">
    <source>
        <dbReference type="ARBA" id="ARBA00022801"/>
    </source>
</evidence>
<dbReference type="AlphaFoldDB" id="A0A0D2E1L7"/>
<evidence type="ECO:0000256" key="1">
    <source>
        <dbReference type="ARBA" id="ARBA00004141"/>
    </source>
</evidence>
<evidence type="ECO:0000256" key="7">
    <source>
        <dbReference type="SAM" id="Phobius"/>
    </source>
</evidence>
<evidence type="ECO:0000313" key="9">
    <source>
        <dbReference type="EMBL" id="KIW49343.1"/>
    </source>
</evidence>
<evidence type="ECO:0000313" key="10">
    <source>
        <dbReference type="Proteomes" id="UP000054342"/>
    </source>
</evidence>
<comment type="similarity">
    <text evidence="2">Belongs to the peptidase S54 family.</text>
</comment>
<evidence type="ECO:0000256" key="2">
    <source>
        <dbReference type="ARBA" id="ARBA00009045"/>
    </source>
</evidence>
<organism evidence="9 10">
    <name type="scientific">Exophiala xenobiotica</name>
    <dbReference type="NCBI Taxonomy" id="348802"/>
    <lineage>
        <taxon>Eukaryota</taxon>
        <taxon>Fungi</taxon>
        <taxon>Dikarya</taxon>
        <taxon>Ascomycota</taxon>
        <taxon>Pezizomycotina</taxon>
        <taxon>Eurotiomycetes</taxon>
        <taxon>Chaetothyriomycetidae</taxon>
        <taxon>Chaetothyriales</taxon>
        <taxon>Herpotrichiellaceae</taxon>
        <taxon>Exophiala</taxon>
    </lineage>
</organism>
<dbReference type="GO" id="GO:0006465">
    <property type="term" value="P:signal peptide processing"/>
    <property type="evidence" value="ECO:0007669"/>
    <property type="project" value="TreeGrafter"/>
</dbReference>
<dbReference type="OrthoDB" id="418595at2759"/>
<dbReference type="EMBL" id="KN847323">
    <property type="protein sequence ID" value="KIW49343.1"/>
    <property type="molecule type" value="Genomic_DNA"/>
</dbReference>
<keyword evidence="10" id="KW-1185">Reference proteome</keyword>
<dbReference type="Proteomes" id="UP000054342">
    <property type="component" value="Unassembled WGS sequence"/>
</dbReference>
<feature type="domain" description="Peptidase S54 rhomboid" evidence="8">
    <location>
        <begin position="124"/>
        <end position="274"/>
    </location>
</feature>
<dbReference type="GO" id="GO:0016020">
    <property type="term" value="C:membrane"/>
    <property type="evidence" value="ECO:0007669"/>
    <property type="project" value="UniProtKB-SubCell"/>
</dbReference>
<evidence type="ECO:0000256" key="5">
    <source>
        <dbReference type="ARBA" id="ARBA00022989"/>
    </source>
</evidence>
<name>A0A0D2E1L7_9EURO</name>
<dbReference type="InterPro" id="IPR022764">
    <property type="entry name" value="Peptidase_S54_rhomboid_dom"/>
</dbReference>
<dbReference type="InterPro" id="IPR020610">
    <property type="entry name" value="Thiolase_AS"/>
</dbReference>
<dbReference type="GO" id="GO:0004252">
    <property type="term" value="F:serine-type endopeptidase activity"/>
    <property type="evidence" value="ECO:0007669"/>
    <property type="project" value="InterPro"/>
</dbReference>
<feature type="transmembrane region" description="Helical" evidence="7">
    <location>
        <begin position="166"/>
        <end position="184"/>
    </location>
</feature>
<feature type="transmembrane region" description="Helical" evidence="7">
    <location>
        <begin position="196"/>
        <end position="216"/>
    </location>
</feature>
<keyword evidence="6 7" id="KW-0472">Membrane</keyword>
<sequence length="283" mass="31534">MDWLLGNHRSSSPVGNAGGRLNDFKSDLHDAYRSMNTLERQLWNEAYSTTVHQLGLRPNMQWNRGIMWTCMGACGVVFLVWQFAQKDVTVPGIPAEYQTFRARMRLRDWMISNFTSKTDDIQSGRWWNMVTSAFSHIQPWHLIANLITFKTFSHYLIYSGIPPLRYISLILGSAVAGSLVFTLQQGQLERRDHIKRLGLGLSGVCMGLGVAAAAVVPRAQVAIMGVVPVPLWALVLGYVAFDSYMLDSPASKTGHGAHIGGAAFGGLYFLLMLRGKLPLAKWF</sequence>
<feature type="transmembrane region" description="Helical" evidence="7">
    <location>
        <begin position="222"/>
        <end position="241"/>
    </location>
</feature>
<dbReference type="PANTHER" id="PTHR43731">
    <property type="entry name" value="RHOMBOID PROTEASE"/>
    <property type="match status" value="1"/>
</dbReference>
<keyword evidence="5 7" id="KW-1133">Transmembrane helix</keyword>
<dbReference type="GO" id="GO:0016747">
    <property type="term" value="F:acyltransferase activity, transferring groups other than amino-acyl groups"/>
    <property type="evidence" value="ECO:0007669"/>
    <property type="project" value="InterPro"/>
</dbReference>
<reference evidence="9 10" key="1">
    <citation type="submission" date="2015-01" db="EMBL/GenBank/DDBJ databases">
        <title>The Genome Sequence of Exophiala xenobiotica CBS118157.</title>
        <authorList>
            <consortium name="The Broad Institute Genomics Platform"/>
            <person name="Cuomo C."/>
            <person name="de Hoog S."/>
            <person name="Gorbushina A."/>
            <person name="Stielow B."/>
            <person name="Teixiera M."/>
            <person name="Abouelleil A."/>
            <person name="Chapman S.B."/>
            <person name="Priest M."/>
            <person name="Young S.K."/>
            <person name="Wortman J."/>
            <person name="Nusbaum C."/>
            <person name="Birren B."/>
        </authorList>
    </citation>
    <scope>NUCLEOTIDE SEQUENCE [LARGE SCALE GENOMIC DNA]</scope>
    <source>
        <strain evidence="9 10">CBS 118157</strain>
    </source>
</reference>
<gene>
    <name evidence="9" type="ORF">PV05_11027</name>
</gene>
<dbReference type="InterPro" id="IPR035952">
    <property type="entry name" value="Rhomboid-like_sf"/>
</dbReference>
<protein>
    <recommendedName>
        <fullName evidence="8">Peptidase S54 rhomboid domain-containing protein</fullName>
    </recommendedName>
</protein>
<evidence type="ECO:0000259" key="8">
    <source>
        <dbReference type="Pfam" id="PF01694"/>
    </source>
</evidence>
<comment type="subcellular location">
    <subcellularLocation>
        <location evidence="1">Membrane</location>
        <topology evidence="1">Multi-pass membrane protein</topology>
    </subcellularLocation>
</comment>
<dbReference type="Gene3D" id="1.20.1540.10">
    <property type="entry name" value="Rhomboid-like"/>
    <property type="match status" value="1"/>
</dbReference>
<dbReference type="HOGENOM" id="CLU_055068_7_3_1"/>
<evidence type="ECO:0000256" key="3">
    <source>
        <dbReference type="ARBA" id="ARBA00022692"/>
    </source>
</evidence>
<evidence type="ECO:0000256" key="6">
    <source>
        <dbReference type="ARBA" id="ARBA00023136"/>
    </source>
</evidence>
<dbReference type="RefSeq" id="XP_013309927.1">
    <property type="nucleotide sequence ID" value="XM_013454473.1"/>
</dbReference>
<feature type="transmembrane region" description="Helical" evidence="7">
    <location>
        <begin position="253"/>
        <end position="273"/>
    </location>
</feature>
<dbReference type="SUPFAM" id="SSF144091">
    <property type="entry name" value="Rhomboid-like"/>
    <property type="match status" value="1"/>
</dbReference>
<accession>A0A0D2E1L7</accession>
<keyword evidence="3 7" id="KW-0812">Transmembrane</keyword>
<proteinExistence type="inferred from homology"/>
<dbReference type="GeneID" id="25332935"/>
<dbReference type="Pfam" id="PF01694">
    <property type="entry name" value="Rhomboid"/>
    <property type="match status" value="1"/>
</dbReference>
<keyword evidence="4" id="KW-0378">Hydrolase</keyword>